<reference evidence="8" key="1">
    <citation type="journal article" date="2019" name="Int. J. Syst. Evol. Microbiol.">
        <title>The Global Catalogue of Microorganisms (GCM) 10K type strain sequencing project: providing services to taxonomists for standard genome sequencing and annotation.</title>
        <authorList>
            <consortium name="The Broad Institute Genomics Platform"/>
            <consortium name="The Broad Institute Genome Sequencing Center for Infectious Disease"/>
            <person name="Wu L."/>
            <person name="Ma J."/>
        </authorList>
    </citation>
    <scope>NUCLEOTIDE SEQUENCE [LARGE SCALE GENOMIC DNA]</scope>
    <source>
        <strain evidence="8">JCM 11117</strain>
    </source>
</reference>
<evidence type="ECO:0000259" key="5">
    <source>
        <dbReference type="Pfam" id="PF08240"/>
    </source>
</evidence>
<feature type="domain" description="Alcohol dehydrogenase-like N-terminal" evidence="5">
    <location>
        <begin position="27"/>
        <end position="139"/>
    </location>
</feature>
<dbReference type="InterPro" id="IPR050129">
    <property type="entry name" value="Zn_alcohol_dh"/>
</dbReference>
<evidence type="ECO:0000256" key="1">
    <source>
        <dbReference type="ARBA" id="ARBA00001947"/>
    </source>
</evidence>
<dbReference type="CDD" id="cd08230">
    <property type="entry name" value="glucose_DH"/>
    <property type="match status" value="1"/>
</dbReference>
<comment type="caution">
    <text evidence="7">The sequence shown here is derived from an EMBL/GenBank/DDBJ whole genome shotgun (WGS) entry which is preliminary data.</text>
</comment>
<dbReference type="Gene3D" id="3.40.50.720">
    <property type="entry name" value="NAD(P)-binding Rossmann-like Domain"/>
    <property type="match status" value="1"/>
</dbReference>
<keyword evidence="3" id="KW-0862">Zinc</keyword>
<dbReference type="InterPro" id="IPR031640">
    <property type="entry name" value="Glu_dehyd_C"/>
</dbReference>
<evidence type="ECO:0000259" key="6">
    <source>
        <dbReference type="Pfam" id="PF16912"/>
    </source>
</evidence>
<evidence type="ECO:0000256" key="4">
    <source>
        <dbReference type="ARBA" id="ARBA00023002"/>
    </source>
</evidence>
<dbReference type="Gene3D" id="3.90.180.10">
    <property type="entry name" value="Medium-chain alcohol dehydrogenases, catalytic domain"/>
    <property type="match status" value="1"/>
</dbReference>
<dbReference type="EMBL" id="BAAAHP010000018">
    <property type="protein sequence ID" value="GAA0923421.1"/>
    <property type="molecule type" value="Genomic_DNA"/>
</dbReference>
<protein>
    <submittedName>
        <fullName evidence="7">Glucose 1-dehydrogenase</fullName>
    </submittedName>
</protein>
<evidence type="ECO:0000313" key="8">
    <source>
        <dbReference type="Proteomes" id="UP001499967"/>
    </source>
</evidence>
<sequence length="360" mass="38473">MLAIVVTPGSPGGERLGRVEEPERAGDQLLVRTLALGVCGTDREILDGRYGWAPPGRDWLVLGHESVGRVTEAPSGSGFAPGDLVVGVVRRPDPEPCMCCMQGDFDMCRNGGYRERGIKELDGYGAQLVPLEPEFAVKVDPALGLLGVLTEPTSVVAKAWEQIDRIRYQGCRPAATALITGAGPIGLLAALLGAQRGLDVHVVDRMREGTRPELARMLGASYHSGPIADVCRSAEPDVVLECTGRPEVVVEALRCLAPAAVACLLGISPRGRALNVDVGALNNELVLENHVVFGSVNGNHRHFAAAADALAAADPLCLGRMITRSVPLVDWTQALERRDTDIKTVIEFADEAQELRNREM</sequence>
<dbReference type="PANTHER" id="PTHR43401">
    <property type="entry name" value="L-THREONINE 3-DEHYDROGENASE"/>
    <property type="match status" value="1"/>
</dbReference>
<dbReference type="PANTHER" id="PTHR43401:SF2">
    <property type="entry name" value="L-THREONINE 3-DEHYDROGENASE"/>
    <property type="match status" value="1"/>
</dbReference>
<dbReference type="SUPFAM" id="SSF50129">
    <property type="entry name" value="GroES-like"/>
    <property type="match status" value="1"/>
</dbReference>
<dbReference type="InterPro" id="IPR011032">
    <property type="entry name" value="GroES-like_sf"/>
</dbReference>
<dbReference type="Pfam" id="PF08240">
    <property type="entry name" value="ADH_N"/>
    <property type="match status" value="1"/>
</dbReference>
<keyword evidence="8" id="KW-1185">Reference proteome</keyword>
<comment type="cofactor">
    <cofactor evidence="1">
        <name>Zn(2+)</name>
        <dbReference type="ChEBI" id="CHEBI:29105"/>
    </cofactor>
</comment>
<keyword evidence="4" id="KW-0560">Oxidoreductase</keyword>
<name>A0ABP3ZLU5_9PSEU</name>
<evidence type="ECO:0000256" key="2">
    <source>
        <dbReference type="ARBA" id="ARBA00022723"/>
    </source>
</evidence>
<evidence type="ECO:0000313" key="7">
    <source>
        <dbReference type="EMBL" id="GAA0923421.1"/>
    </source>
</evidence>
<gene>
    <name evidence="7" type="ORF">GCM10009559_07560</name>
</gene>
<dbReference type="InterPro" id="IPR036291">
    <property type="entry name" value="NAD(P)-bd_dom_sf"/>
</dbReference>
<evidence type="ECO:0000256" key="3">
    <source>
        <dbReference type="ARBA" id="ARBA00022833"/>
    </source>
</evidence>
<proteinExistence type="predicted"/>
<feature type="domain" description="Glucose dehydrogenase C-terminal" evidence="6">
    <location>
        <begin position="146"/>
        <end position="348"/>
    </location>
</feature>
<accession>A0ABP3ZLU5</accession>
<keyword evidence="2" id="KW-0479">Metal-binding</keyword>
<dbReference type="SUPFAM" id="SSF51735">
    <property type="entry name" value="NAD(P)-binding Rossmann-fold domains"/>
    <property type="match status" value="1"/>
</dbReference>
<organism evidence="7 8">
    <name type="scientific">Pseudonocardia zijingensis</name>
    <dbReference type="NCBI Taxonomy" id="153376"/>
    <lineage>
        <taxon>Bacteria</taxon>
        <taxon>Bacillati</taxon>
        <taxon>Actinomycetota</taxon>
        <taxon>Actinomycetes</taxon>
        <taxon>Pseudonocardiales</taxon>
        <taxon>Pseudonocardiaceae</taxon>
        <taxon>Pseudonocardia</taxon>
    </lineage>
</organism>
<dbReference type="Pfam" id="PF16912">
    <property type="entry name" value="Glu_dehyd_C"/>
    <property type="match status" value="1"/>
</dbReference>
<dbReference type="Proteomes" id="UP001499967">
    <property type="component" value="Unassembled WGS sequence"/>
</dbReference>
<dbReference type="InterPro" id="IPR013154">
    <property type="entry name" value="ADH-like_N"/>
</dbReference>